<evidence type="ECO:0000313" key="1">
    <source>
        <dbReference type="EMBL" id="RRT65385.1"/>
    </source>
</evidence>
<dbReference type="EMBL" id="AMZH03005833">
    <property type="protein sequence ID" value="RRT65385.1"/>
    <property type="molecule type" value="Genomic_DNA"/>
</dbReference>
<evidence type="ECO:0000313" key="2">
    <source>
        <dbReference type="Proteomes" id="UP000287651"/>
    </source>
</evidence>
<name>A0A426ZN78_ENSVE</name>
<dbReference type="AlphaFoldDB" id="A0A426ZN78"/>
<gene>
    <name evidence="1" type="ORF">B296_00017930</name>
</gene>
<protein>
    <submittedName>
        <fullName evidence="1">Uncharacterized protein</fullName>
    </submittedName>
</protein>
<dbReference type="Proteomes" id="UP000287651">
    <property type="component" value="Unassembled WGS sequence"/>
</dbReference>
<sequence length="164" mass="18582">MDPVELTLTSCISISSRKPMPAIKSSHLNPEDPHPMHNAPCSTRIRKIFRIGWEDRERSFLYPSTLCSNDLCQNGFNLSQGHAIEQRLTEGPSVESPIDLTIPGFRLFDLTSDCPINRKHRIPLVSEYLVHPIVPNLDYGHLEDGGSWLQKSFHLRRASSRGTH</sequence>
<organism evidence="1 2">
    <name type="scientific">Ensete ventricosum</name>
    <name type="common">Abyssinian banana</name>
    <name type="synonym">Musa ensete</name>
    <dbReference type="NCBI Taxonomy" id="4639"/>
    <lineage>
        <taxon>Eukaryota</taxon>
        <taxon>Viridiplantae</taxon>
        <taxon>Streptophyta</taxon>
        <taxon>Embryophyta</taxon>
        <taxon>Tracheophyta</taxon>
        <taxon>Spermatophyta</taxon>
        <taxon>Magnoliopsida</taxon>
        <taxon>Liliopsida</taxon>
        <taxon>Zingiberales</taxon>
        <taxon>Musaceae</taxon>
        <taxon>Ensete</taxon>
    </lineage>
</organism>
<accession>A0A426ZN78</accession>
<proteinExistence type="predicted"/>
<comment type="caution">
    <text evidence="1">The sequence shown here is derived from an EMBL/GenBank/DDBJ whole genome shotgun (WGS) entry which is preliminary data.</text>
</comment>
<reference evidence="1 2" key="1">
    <citation type="journal article" date="2014" name="Agronomy (Basel)">
        <title>A Draft Genome Sequence for Ensete ventricosum, the Drought-Tolerant Tree Against Hunger.</title>
        <authorList>
            <person name="Harrison J."/>
            <person name="Moore K.A."/>
            <person name="Paszkiewicz K."/>
            <person name="Jones T."/>
            <person name="Grant M."/>
            <person name="Ambacheew D."/>
            <person name="Muzemil S."/>
            <person name="Studholme D.J."/>
        </authorList>
    </citation>
    <scope>NUCLEOTIDE SEQUENCE [LARGE SCALE GENOMIC DNA]</scope>
</reference>